<dbReference type="EMBL" id="WHJF01000080">
    <property type="protein sequence ID" value="NHZ65338.1"/>
    <property type="molecule type" value="Genomic_DNA"/>
</dbReference>
<dbReference type="InterPro" id="IPR000468">
    <property type="entry name" value="Barstar"/>
</dbReference>
<dbReference type="RefSeq" id="WP_167239290.1">
    <property type="nucleotide sequence ID" value="NZ_WHJF01000080.1"/>
</dbReference>
<comment type="similarity">
    <text evidence="1">Belongs to the barstar family.</text>
</comment>
<dbReference type="SUPFAM" id="SSF52038">
    <property type="entry name" value="Barstar-related"/>
    <property type="match status" value="1"/>
</dbReference>
<feature type="domain" description="Barstar (barnase inhibitor)" evidence="2">
    <location>
        <begin position="2"/>
        <end position="86"/>
    </location>
</feature>
<organism evidence="3 4">
    <name type="scientific">Massilia genomosp. 1</name>
    <dbReference type="NCBI Taxonomy" id="2609280"/>
    <lineage>
        <taxon>Bacteria</taxon>
        <taxon>Pseudomonadati</taxon>
        <taxon>Pseudomonadota</taxon>
        <taxon>Betaproteobacteria</taxon>
        <taxon>Burkholderiales</taxon>
        <taxon>Oxalobacteraceae</taxon>
        <taxon>Telluria group</taxon>
        <taxon>Massilia</taxon>
    </lineage>
</organism>
<protein>
    <recommendedName>
        <fullName evidence="2">Barstar (barnase inhibitor) domain-containing protein</fullName>
    </recommendedName>
</protein>
<gene>
    <name evidence="3" type="ORF">F1735_24065</name>
</gene>
<dbReference type="Proteomes" id="UP000610594">
    <property type="component" value="Unassembled WGS sequence"/>
</dbReference>
<proteinExistence type="inferred from homology"/>
<accession>A0ABX0MY44</accession>
<dbReference type="Gene3D" id="3.30.370.10">
    <property type="entry name" value="Barstar-like"/>
    <property type="match status" value="1"/>
</dbReference>
<dbReference type="Pfam" id="PF01337">
    <property type="entry name" value="Barstar"/>
    <property type="match status" value="1"/>
</dbReference>
<evidence type="ECO:0000259" key="2">
    <source>
        <dbReference type="Pfam" id="PF01337"/>
    </source>
</evidence>
<evidence type="ECO:0000313" key="4">
    <source>
        <dbReference type="Proteomes" id="UP000610594"/>
    </source>
</evidence>
<dbReference type="InterPro" id="IPR035905">
    <property type="entry name" value="Barstar-like_sf"/>
</dbReference>
<keyword evidence="4" id="KW-1185">Reference proteome</keyword>
<reference evidence="3 4" key="1">
    <citation type="submission" date="2019-10" db="EMBL/GenBank/DDBJ databases">
        <title>Taxonomy of Antarctic Massilia spp.: description of Massilia rubra sp. nov., Massilia aquatica sp. nov., Massilia mucilaginosa sp. nov., Massilia frigida sp. nov. isolated from streams, lakes and regoliths.</title>
        <authorList>
            <person name="Holochova P."/>
            <person name="Sedlacek I."/>
            <person name="Kralova S."/>
            <person name="Maslanova I."/>
            <person name="Busse H.-J."/>
            <person name="Stankova E."/>
            <person name="Vrbovska V."/>
            <person name="Kovarovic V."/>
            <person name="Bartak M."/>
            <person name="Svec P."/>
            <person name="Pantucek R."/>
        </authorList>
    </citation>
    <scope>NUCLEOTIDE SEQUENCE [LARGE SCALE GENOMIC DNA]</scope>
    <source>
        <strain evidence="3 4">CCM 8694</strain>
    </source>
</reference>
<comment type="caution">
    <text evidence="3">The sequence shown here is derived from an EMBL/GenBank/DDBJ whole genome shotgun (WGS) entry which is preliminary data.</text>
</comment>
<name>A0ABX0MY44_9BURK</name>
<evidence type="ECO:0000256" key="1">
    <source>
        <dbReference type="ARBA" id="ARBA00006845"/>
    </source>
</evidence>
<evidence type="ECO:0000313" key="3">
    <source>
        <dbReference type="EMBL" id="NHZ65338.1"/>
    </source>
</evidence>
<sequence>MEKFIIDCSAVTSEMQLWELYAGTIKPEGIDHFGYNLDAFNDAITGGGPGWPGKCEIHFTNMARIHKFRSGEFYRRLQTIADASGSVRLVLEPPMAPKKAWWKCW</sequence>